<evidence type="ECO:0000256" key="11">
    <source>
        <dbReference type="ARBA" id="ARBA00023223"/>
    </source>
</evidence>
<comment type="subcellular location">
    <subcellularLocation>
        <location evidence="1">Peroxisome</location>
    </subcellularLocation>
</comment>
<dbReference type="GO" id="GO:0005524">
    <property type="term" value="F:ATP binding"/>
    <property type="evidence" value="ECO:0007669"/>
    <property type="project" value="UniProtKB-KW"/>
</dbReference>
<dbReference type="Gene3D" id="3.40.50.12780">
    <property type="entry name" value="N-terminal domain of ligase-like"/>
    <property type="match status" value="1"/>
</dbReference>
<evidence type="ECO:0000256" key="1">
    <source>
        <dbReference type="ARBA" id="ARBA00004275"/>
    </source>
</evidence>
<dbReference type="InterPro" id="IPR045851">
    <property type="entry name" value="AMP-bd_C_sf"/>
</dbReference>
<evidence type="ECO:0000313" key="16">
    <source>
        <dbReference type="EMBL" id="RZB49892.1"/>
    </source>
</evidence>
<dbReference type="OrthoDB" id="10253869at2759"/>
<comment type="catalytic activity">
    <reaction evidence="13">
        <text>firefly D-luciferin + ATP + O2 = firefly oxyluciferin + hnu + AMP + CO2 + diphosphate</text>
        <dbReference type="Rhea" id="RHEA:10732"/>
        <dbReference type="ChEBI" id="CHEBI:15379"/>
        <dbReference type="ChEBI" id="CHEBI:16526"/>
        <dbReference type="ChEBI" id="CHEBI:16792"/>
        <dbReference type="ChEBI" id="CHEBI:30212"/>
        <dbReference type="ChEBI" id="CHEBI:30616"/>
        <dbReference type="ChEBI" id="CHEBI:33019"/>
        <dbReference type="ChEBI" id="CHEBI:58038"/>
        <dbReference type="ChEBI" id="CHEBI:456215"/>
        <dbReference type="EC" id="1.13.12.7"/>
    </reaction>
</comment>
<dbReference type="GO" id="GO:0046872">
    <property type="term" value="F:metal ion binding"/>
    <property type="evidence" value="ECO:0007669"/>
    <property type="project" value="UniProtKB-KW"/>
</dbReference>
<dbReference type="CDD" id="cd05911">
    <property type="entry name" value="Firefly_Luc_like"/>
    <property type="match status" value="1"/>
</dbReference>
<reference evidence="16 17" key="1">
    <citation type="submission" date="2017-03" db="EMBL/GenBank/DDBJ databases">
        <title>Genome of the blue death feigning beetle - Asbolus verrucosus.</title>
        <authorList>
            <person name="Rider S.D."/>
        </authorList>
    </citation>
    <scope>NUCLEOTIDE SEQUENCE [LARGE SCALE GENOMIC DNA]</scope>
    <source>
        <strain evidence="16">Butters</strain>
        <tissue evidence="16">Head and leg muscle</tissue>
    </source>
</reference>
<feature type="non-terminal residue" evidence="16">
    <location>
        <position position="557"/>
    </location>
</feature>
<dbReference type="GO" id="GO:0004497">
    <property type="term" value="F:monooxygenase activity"/>
    <property type="evidence" value="ECO:0007669"/>
    <property type="project" value="UniProtKB-KW"/>
</dbReference>
<sequence length="557" mass="61799">TLAKNYSEDASQFILHSDLPDVKIPKVSVDEFMFLNTDKWSHLTATECAATGRKYTHGEVRTKATNLSRNLRKKLKLQKGDVVAILLPNSPEYIIIAIGALKAGLIVTTINPVYTPDEISRQLKDSSTKAIFTFTDFYQLAKTSANLTNTSVNILTIKTQRGEASPEGAISFDEFTENIDYPDLPPSNENDIAFLPYSSGTTGLPKGVELTHGNIVANLCQFNAKKLSVIQDTTKDHQDVIPAVLPKFHIYGLTATTLHLYQKGSNTISIIKFTPDVYLKVLRKYKPDVLFVAPPLVLFLAGHPSVTKEDLQSVRTLVSGAAPLGRLDEERFLQKAQKDINIIQGYGLTETSPMVTITRSDLRQLPTSSGSIGRPVPQTSIKIVNPDDPNETPLGPNQIGELLVKGPQVMKGYYQKPEQTRATFTKDGWLKTGDMMHYNDDKLLFISDRLKELIKVKGFQVPPAELEEIIRHFPDIEDAAVIGIPHPSHGEVPRAYIVEKSGKNVDRQKLIDFVAKKVAPYKQLKGGVEIIESIPKNASGKILRRTLKEQYTQTANK</sequence>
<evidence type="ECO:0000256" key="7">
    <source>
        <dbReference type="ARBA" id="ARBA00022840"/>
    </source>
</evidence>
<feature type="domain" description="AMP-binding enzyme C-terminal" evidence="15">
    <location>
        <begin position="465"/>
        <end position="541"/>
    </location>
</feature>
<dbReference type="AlphaFoldDB" id="A0A482VEE2"/>
<dbReference type="GO" id="GO:0008218">
    <property type="term" value="P:bioluminescence"/>
    <property type="evidence" value="ECO:0007669"/>
    <property type="project" value="UniProtKB-KW"/>
</dbReference>
<feature type="domain" description="AMP-dependent synthetase/ligase" evidence="14">
    <location>
        <begin position="45"/>
        <end position="414"/>
    </location>
</feature>
<evidence type="ECO:0000256" key="9">
    <source>
        <dbReference type="ARBA" id="ARBA00023033"/>
    </source>
</evidence>
<proteinExistence type="inferred from homology"/>
<dbReference type="FunFam" id="3.30.300.30:FF:000007">
    <property type="entry name" value="4-coumarate--CoA ligase 2"/>
    <property type="match status" value="1"/>
</dbReference>
<comment type="caution">
    <text evidence="16">The sequence shown here is derived from an EMBL/GenBank/DDBJ whole genome shotgun (WGS) entry which is preliminary data.</text>
</comment>
<name>A0A482VEE2_ASBVE</name>
<feature type="non-terminal residue" evidence="16">
    <location>
        <position position="1"/>
    </location>
</feature>
<dbReference type="GO" id="GO:0004467">
    <property type="term" value="F:long-chain fatty acid-CoA ligase activity"/>
    <property type="evidence" value="ECO:0007669"/>
    <property type="project" value="TreeGrafter"/>
</dbReference>
<evidence type="ECO:0000256" key="2">
    <source>
        <dbReference type="ARBA" id="ARBA00006432"/>
    </source>
</evidence>
<dbReference type="PANTHER" id="PTHR24096:SF422">
    <property type="entry name" value="BCDNA.GH02901"/>
    <property type="match status" value="1"/>
</dbReference>
<dbReference type="InterPro" id="IPR025110">
    <property type="entry name" value="AMP-bd_C"/>
</dbReference>
<dbReference type="GO" id="GO:0005777">
    <property type="term" value="C:peroxisome"/>
    <property type="evidence" value="ECO:0007669"/>
    <property type="project" value="UniProtKB-SubCell"/>
</dbReference>
<evidence type="ECO:0000256" key="12">
    <source>
        <dbReference type="ARBA" id="ARBA00023262"/>
    </source>
</evidence>
<keyword evidence="9" id="KW-0503">Monooxygenase</keyword>
<keyword evidence="8" id="KW-0560">Oxidoreductase</keyword>
<keyword evidence="11" id="KW-0455">Luminescence</keyword>
<gene>
    <name evidence="16" type="ORF">BDFB_008397</name>
</gene>
<evidence type="ECO:0000256" key="13">
    <source>
        <dbReference type="ARBA" id="ARBA00048497"/>
    </source>
</evidence>
<accession>A0A482VEE2</accession>
<dbReference type="GO" id="GO:0046949">
    <property type="term" value="P:fatty-acyl-CoA biosynthetic process"/>
    <property type="evidence" value="ECO:0007669"/>
    <property type="project" value="TreeGrafter"/>
</dbReference>
<dbReference type="Pfam" id="PF00501">
    <property type="entry name" value="AMP-binding"/>
    <property type="match status" value="1"/>
</dbReference>
<dbReference type="Gene3D" id="3.30.300.30">
    <property type="match status" value="1"/>
</dbReference>
<dbReference type="InterPro" id="IPR042099">
    <property type="entry name" value="ANL_N_sf"/>
</dbReference>
<dbReference type="SUPFAM" id="SSF56801">
    <property type="entry name" value="Acetyl-CoA synthetase-like"/>
    <property type="match status" value="1"/>
</dbReference>
<evidence type="ECO:0000256" key="6">
    <source>
        <dbReference type="ARBA" id="ARBA00022741"/>
    </source>
</evidence>
<dbReference type="PROSITE" id="PS00455">
    <property type="entry name" value="AMP_BINDING"/>
    <property type="match status" value="1"/>
</dbReference>
<organism evidence="16 17">
    <name type="scientific">Asbolus verrucosus</name>
    <name type="common">Desert ironclad beetle</name>
    <dbReference type="NCBI Taxonomy" id="1661398"/>
    <lineage>
        <taxon>Eukaryota</taxon>
        <taxon>Metazoa</taxon>
        <taxon>Ecdysozoa</taxon>
        <taxon>Arthropoda</taxon>
        <taxon>Hexapoda</taxon>
        <taxon>Insecta</taxon>
        <taxon>Pterygota</taxon>
        <taxon>Neoptera</taxon>
        <taxon>Endopterygota</taxon>
        <taxon>Coleoptera</taxon>
        <taxon>Polyphaga</taxon>
        <taxon>Cucujiformia</taxon>
        <taxon>Tenebrionidae</taxon>
        <taxon>Pimeliinae</taxon>
        <taxon>Asbolus</taxon>
    </lineage>
</organism>
<dbReference type="Pfam" id="PF13193">
    <property type="entry name" value="AMP-binding_C"/>
    <property type="match status" value="1"/>
</dbReference>
<dbReference type="EMBL" id="QDEB01111246">
    <property type="protein sequence ID" value="RZB49892.1"/>
    <property type="molecule type" value="Genomic_DNA"/>
</dbReference>
<dbReference type="Proteomes" id="UP000292052">
    <property type="component" value="Unassembled WGS sequence"/>
</dbReference>
<dbReference type="FunFam" id="3.40.50.12780:FF:000003">
    <property type="entry name" value="Long-chain-fatty-acid--CoA ligase FadD"/>
    <property type="match status" value="1"/>
</dbReference>
<protein>
    <recommendedName>
        <fullName evidence="4">Luciferin 4-monooxygenase</fullName>
        <ecNumber evidence="3">1.13.12.7</ecNumber>
    </recommendedName>
</protein>
<comment type="similarity">
    <text evidence="2">Belongs to the ATP-dependent AMP-binding enzyme family.</text>
</comment>
<keyword evidence="17" id="KW-1185">Reference proteome</keyword>
<keyword evidence="7" id="KW-0067">ATP-binding</keyword>
<keyword evidence="5" id="KW-0479">Metal-binding</keyword>
<evidence type="ECO:0000256" key="5">
    <source>
        <dbReference type="ARBA" id="ARBA00022723"/>
    </source>
</evidence>
<evidence type="ECO:0000256" key="3">
    <source>
        <dbReference type="ARBA" id="ARBA00012532"/>
    </source>
</evidence>
<evidence type="ECO:0000256" key="10">
    <source>
        <dbReference type="ARBA" id="ARBA00023140"/>
    </source>
</evidence>
<evidence type="ECO:0000256" key="4">
    <source>
        <dbReference type="ARBA" id="ARBA00019043"/>
    </source>
</evidence>
<evidence type="ECO:0000259" key="14">
    <source>
        <dbReference type="Pfam" id="PF00501"/>
    </source>
</evidence>
<evidence type="ECO:0000313" key="17">
    <source>
        <dbReference type="Proteomes" id="UP000292052"/>
    </source>
</evidence>
<dbReference type="EC" id="1.13.12.7" evidence="3"/>
<dbReference type="STRING" id="1661398.A0A482VEE2"/>
<dbReference type="InterPro" id="IPR000873">
    <property type="entry name" value="AMP-dep_synth/lig_dom"/>
</dbReference>
<keyword evidence="12" id="KW-0599">Photoprotein</keyword>
<evidence type="ECO:0000259" key="15">
    <source>
        <dbReference type="Pfam" id="PF13193"/>
    </source>
</evidence>
<dbReference type="PANTHER" id="PTHR24096">
    <property type="entry name" value="LONG-CHAIN-FATTY-ACID--COA LIGASE"/>
    <property type="match status" value="1"/>
</dbReference>
<evidence type="ECO:0000256" key="8">
    <source>
        <dbReference type="ARBA" id="ARBA00023002"/>
    </source>
</evidence>
<dbReference type="InterPro" id="IPR020845">
    <property type="entry name" value="AMP-binding_CS"/>
</dbReference>
<keyword evidence="10" id="KW-0576">Peroxisome</keyword>
<keyword evidence="6" id="KW-0547">Nucleotide-binding</keyword>